<organism evidence="2 3">
    <name type="scientific">Aspergillus ellipticus CBS 707.79</name>
    <dbReference type="NCBI Taxonomy" id="1448320"/>
    <lineage>
        <taxon>Eukaryota</taxon>
        <taxon>Fungi</taxon>
        <taxon>Dikarya</taxon>
        <taxon>Ascomycota</taxon>
        <taxon>Pezizomycotina</taxon>
        <taxon>Eurotiomycetes</taxon>
        <taxon>Eurotiomycetidae</taxon>
        <taxon>Eurotiales</taxon>
        <taxon>Aspergillaceae</taxon>
        <taxon>Aspergillus</taxon>
        <taxon>Aspergillus subgen. Circumdati</taxon>
    </lineage>
</organism>
<evidence type="ECO:0000313" key="2">
    <source>
        <dbReference type="EMBL" id="PYH92259.1"/>
    </source>
</evidence>
<gene>
    <name evidence="2" type="ORF">BO71DRAFT_432072</name>
</gene>
<evidence type="ECO:0000256" key="1">
    <source>
        <dbReference type="SAM" id="MobiDB-lite"/>
    </source>
</evidence>
<dbReference type="VEuPathDB" id="FungiDB:BO71DRAFT_432072"/>
<dbReference type="EMBL" id="KZ825921">
    <property type="protein sequence ID" value="PYH92259.1"/>
    <property type="molecule type" value="Genomic_DNA"/>
</dbReference>
<accession>A0A319D515</accession>
<dbReference type="AlphaFoldDB" id="A0A319D515"/>
<name>A0A319D515_9EURO</name>
<feature type="region of interest" description="Disordered" evidence="1">
    <location>
        <begin position="73"/>
        <end position="99"/>
    </location>
</feature>
<reference evidence="2 3" key="1">
    <citation type="submission" date="2018-02" db="EMBL/GenBank/DDBJ databases">
        <title>The genomes of Aspergillus section Nigri reveals drivers in fungal speciation.</title>
        <authorList>
            <consortium name="DOE Joint Genome Institute"/>
            <person name="Vesth T.C."/>
            <person name="Nybo J."/>
            <person name="Theobald S."/>
            <person name="Brandl J."/>
            <person name="Frisvad J.C."/>
            <person name="Nielsen K.F."/>
            <person name="Lyhne E.K."/>
            <person name="Kogle M.E."/>
            <person name="Kuo A."/>
            <person name="Riley R."/>
            <person name="Clum A."/>
            <person name="Nolan M."/>
            <person name="Lipzen A."/>
            <person name="Salamov A."/>
            <person name="Henrissat B."/>
            <person name="Wiebenga A."/>
            <person name="De vries R.P."/>
            <person name="Grigoriev I.V."/>
            <person name="Mortensen U.H."/>
            <person name="Andersen M.R."/>
            <person name="Baker S.E."/>
        </authorList>
    </citation>
    <scope>NUCLEOTIDE SEQUENCE [LARGE SCALE GENOMIC DNA]</scope>
    <source>
        <strain evidence="2 3">CBS 707.79</strain>
    </source>
</reference>
<proteinExistence type="predicted"/>
<evidence type="ECO:0000313" key="3">
    <source>
        <dbReference type="Proteomes" id="UP000247810"/>
    </source>
</evidence>
<keyword evidence="3" id="KW-1185">Reference proteome</keyword>
<feature type="region of interest" description="Disordered" evidence="1">
    <location>
        <begin position="1"/>
        <end position="45"/>
    </location>
</feature>
<dbReference type="Proteomes" id="UP000247810">
    <property type="component" value="Unassembled WGS sequence"/>
</dbReference>
<sequence>MTAGRAGGTNPEPPGNKPQADHHPPPSTIAEISRTASKPKAQSQIQMQIPSIPLTHHDSTPYPNCQAVTAVGPSYPSPSPAIGAASPTETPTAGKRRRI</sequence>
<protein>
    <submittedName>
        <fullName evidence="2">Uncharacterized protein</fullName>
    </submittedName>
</protein>